<comment type="caution">
    <text evidence="1">The sequence shown here is derived from an EMBL/GenBank/DDBJ whole genome shotgun (WGS) entry which is preliminary data.</text>
</comment>
<dbReference type="PANTHER" id="PTHR43053:SF6">
    <property type="entry name" value="SITS-BINDING PROTEIN"/>
    <property type="match status" value="1"/>
</dbReference>
<name>A0ABN9M1P2_9NEOB</name>
<accession>A0ABN9M1P2</accession>
<dbReference type="EMBL" id="CAUEEQ010042267">
    <property type="protein sequence ID" value="CAJ0956587.1"/>
    <property type="molecule type" value="Genomic_DNA"/>
</dbReference>
<sequence length="114" mass="13148">MTSDEVAGYRGKVNQVSQSLPPLEDVAEQRWCRGCRYQVLDGPPGQFQTAHSQPVLNLTRRYVQKHQDLVSPLLLRYSEDWLNTGIPIFRPVWWLSPYDPVAFTVDNEFLIGDE</sequence>
<evidence type="ECO:0000313" key="1">
    <source>
        <dbReference type="EMBL" id="CAJ0956587.1"/>
    </source>
</evidence>
<gene>
    <name evidence="1" type="ORF">RIMI_LOCUS15611894</name>
</gene>
<proteinExistence type="predicted"/>
<protein>
    <submittedName>
        <fullName evidence="1">Uncharacterized protein</fullName>
    </submittedName>
</protein>
<feature type="non-terminal residue" evidence="1">
    <location>
        <position position="114"/>
    </location>
</feature>
<keyword evidence="2" id="KW-1185">Reference proteome</keyword>
<organism evidence="1 2">
    <name type="scientific">Ranitomeya imitator</name>
    <name type="common">mimic poison frog</name>
    <dbReference type="NCBI Taxonomy" id="111125"/>
    <lineage>
        <taxon>Eukaryota</taxon>
        <taxon>Metazoa</taxon>
        <taxon>Chordata</taxon>
        <taxon>Craniata</taxon>
        <taxon>Vertebrata</taxon>
        <taxon>Euteleostomi</taxon>
        <taxon>Amphibia</taxon>
        <taxon>Batrachia</taxon>
        <taxon>Anura</taxon>
        <taxon>Neobatrachia</taxon>
        <taxon>Hyloidea</taxon>
        <taxon>Dendrobatidae</taxon>
        <taxon>Dendrobatinae</taxon>
        <taxon>Ranitomeya</taxon>
    </lineage>
</organism>
<evidence type="ECO:0000313" key="2">
    <source>
        <dbReference type="Proteomes" id="UP001176940"/>
    </source>
</evidence>
<dbReference type="Gene3D" id="3.20.20.80">
    <property type="entry name" value="Glycosidases"/>
    <property type="match status" value="1"/>
</dbReference>
<reference evidence="1" key="1">
    <citation type="submission" date="2023-07" db="EMBL/GenBank/DDBJ databases">
        <authorList>
            <person name="Stuckert A."/>
        </authorList>
    </citation>
    <scope>NUCLEOTIDE SEQUENCE</scope>
</reference>
<dbReference type="Proteomes" id="UP001176940">
    <property type="component" value="Unassembled WGS sequence"/>
</dbReference>
<dbReference type="PANTHER" id="PTHR43053">
    <property type="entry name" value="GLYCOSIDASE FAMILY 31"/>
    <property type="match status" value="1"/>
</dbReference>
<dbReference type="InterPro" id="IPR050985">
    <property type="entry name" value="Alpha-glycosidase_related"/>
</dbReference>